<evidence type="ECO:0000256" key="2">
    <source>
        <dbReference type="SAM" id="MobiDB-lite"/>
    </source>
</evidence>
<dbReference type="SUPFAM" id="SSF47113">
    <property type="entry name" value="Histone-fold"/>
    <property type="match status" value="1"/>
</dbReference>
<feature type="compositionally biased region" description="Low complexity" evidence="2">
    <location>
        <begin position="8"/>
        <end position="20"/>
    </location>
</feature>
<dbReference type="GO" id="GO:0046982">
    <property type="term" value="F:protein heterodimerization activity"/>
    <property type="evidence" value="ECO:0007669"/>
    <property type="project" value="InterPro"/>
</dbReference>
<accession>A0A914E9R0</accession>
<keyword evidence="4" id="KW-1185">Reference proteome</keyword>
<evidence type="ECO:0000259" key="3">
    <source>
        <dbReference type="Pfam" id="PF03847"/>
    </source>
</evidence>
<sequence>MGLRFHIPSQSQSSFPDGSSKGYRFIYPPGKNRQEVENGVLAESRLDELMKIMDPSAELSPEVKIVLLDYVDEFVDKVIKKSADLAKLSGSRVVRPADAKFVLEHIYSE</sequence>
<dbReference type="Pfam" id="PF03847">
    <property type="entry name" value="TFIID_20kDa"/>
    <property type="match status" value="1"/>
</dbReference>
<reference evidence="5" key="1">
    <citation type="submission" date="2022-11" db="UniProtKB">
        <authorList>
            <consortium name="WormBaseParasite"/>
        </authorList>
    </citation>
    <scope>IDENTIFICATION</scope>
</reference>
<dbReference type="AlphaFoldDB" id="A0A914E9R0"/>
<protein>
    <recommendedName>
        <fullName evidence="1">Transcription initiation factor TFIID subunit 12</fullName>
    </recommendedName>
</protein>
<dbReference type="Proteomes" id="UP000887540">
    <property type="component" value="Unplaced"/>
</dbReference>
<dbReference type="CDD" id="cd07981">
    <property type="entry name" value="HFD_TAF12"/>
    <property type="match status" value="1"/>
</dbReference>
<dbReference type="Gene3D" id="1.10.20.10">
    <property type="entry name" value="Histone, subunit A"/>
    <property type="match status" value="1"/>
</dbReference>
<dbReference type="InterPro" id="IPR009072">
    <property type="entry name" value="Histone-fold"/>
</dbReference>
<organism evidence="4 5">
    <name type="scientific">Acrobeloides nanus</name>
    <dbReference type="NCBI Taxonomy" id="290746"/>
    <lineage>
        <taxon>Eukaryota</taxon>
        <taxon>Metazoa</taxon>
        <taxon>Ecdysozoa</taxon>
        <taxon>Nematoda</taxon>
        <taxon>Chromadorea</taxon>
        <taxon>Rhabditida</taxon>
        <taxon>Tylenchina</taxon>
        <taxon>Cephalobomorpha</taxon>
        <taxon>Cephaloboidea</taxon>
        <taxon>Cephalobidae</taxon>
        <taxon>Acrobeloides</taxon>
    </lineage>
</organism>
<dbReference type="InterPro" id="IPR003228">
    <property type="entry name" value="TFIID_TAF12_dom"/>
</dbReference>
<dbReference type="GO" id="GO:0006352">
    <property type="term" value="P:DNA-templated transcription initiation"/>
    <property type="evidence" value="ECO:0007669"/>
    <property type="project" value="InterPro"/>
</dbReference>
<dbReference type="GO" id="GO:0005669">
    <property type="term" value="C:transcription factor TFIID complex"/>
    <property type="evidence" value="ECO:0007669"/>
    <property type="project" value="InterPro"/>
</dbReference>
<evidence type="ECO:0000313" key="5">
    <source>
        <dbReference type="WBParaSite" id="ACRNAN_scaffold6521.g21201.t1"/>
    </source>
</evidence>
<name>A0A914E9R0_9BILA</name>
<feature type="domain" description="Transcription initiation factor TFIID subunit 12" evidence="3">
    <location>
        <begin position="44"/>
        <end position="107"/>
    </location>
</feature>
<dbReference type="WBParaSite" id="ACRNAN_scaffold6521.g21201.t1">
    <property type="protein sequence ID" value="ACRNAN_scaffold6521.g21201.t1"/>
    <property type="gene ID" value="ACRNAN_scaffold6521.g21201"/>
</dbReference>
<feature type="region of interest" description="Disordered" evidence="2">
    <location>
        <begin position="1"/>
        <end position="21"/>
    </location>
</feature>
<proteinExistence type="predicted"/>
<evidence type="ECO:0000256" key="1">
    <source>
        <dbReference type="ARBA" id="ARBA00017484"/>
    </source>
</evidence>
<evidence type="ECO:0000313" key="4">
    <source>
        <dbReference type="Proteomes" id="UP000887540"/>
    </source>
</evidence>